<evidence type="ECO:0000313" key="2">
    <source>
        <dbReference type="EMBL" id="MDU9003623.1"/>
    </source>
</evidence>
<keyword evidence="3" id="KW-1185">Reference proteome</keyword>
<dbReference type="SUPFAM" id="SSF55729">
    <property type="entry name" value="Acyl-CoA N-acyltransferases (Nat)"/>
    <property type="match status" value="1"/>
</dbReference>
<evidence type="ECO:0000313" key="3">
    <source>
        <dbReference type="Proteomes" id="UP001255416"/>
    </source>
</evidence>
<dbReference type="Proteomes" id="UP001255416">
    <property type="component" value="Unassembled WGS sequence"/>
</dbReference>
<feature type="domain" description="N-acetyltransferase" evidence="1">
    <location>
        <begin position="1"/>
        <end position="142"/>
    </location>
</feature>
<accession>A0ABU3VBQ9</accession>
<proteinExistence type="predicted"/>
<dbReference type="PROSITE" id="PS51186">
    <property type="entry name" value="GNAT"/>
    <property type="match status" value="1"/>
</dbReference>
<keyword evidence="2" id="KW-0808">Transferase</keyword>
<dbReference type="RefSeq" id="WP_316774667.1">
    <property type="nucleotide sequence ID" value="NZ_JASMWN010000004.1"/>
</dbReference>
<reference evidence="3" key="1">
    <citation type="submission" date="2023-05" db="EMBL/GenBank/DDBJ databases">
        <title>Sedimentitalea sp. nov. JM2-8.</title>
        <authorList>
            <person name="Huang J."/>
        </authorList>
    </citation>
    <scope>NUCLEOTIDE SEQUENCE [LARGE SCALE GENOMIC DNA]</scope>
    <source>
        <strain evidence="3">KHS03</strain>
    </source>
</reference>
<dbReference type="Gene3D" id="3.40.630.90">
    <property type="match status" value="1"/>
</dbReference>
<dbReference type="EC" id="2.3.1.-" evidence="2"/>
<dbReference type="GO" id="GO:0016746">
    <property type="term" value="F:acyltransferase activity"/>
    <property type="evidence" value="ECO:0007669"/>
    <property type="project" value="UniProtKB-KW"/>
</dbReference>
<name>A0ABU3VBQ9_9RHOB</name>
<keyword evidence="2" id="KW-0012">Acyltransferase</keyword>
<dbReference type="PANTHER" id="PTHR47237:SF1">
    <property type="entry name" value="SLL0310 PROTEIN"/>
    <property type="match status" value="1"/>
</dbReference>
<organism evidence="2 3">
    <name type="scientific">Sedimentitalea todarodis</name>
    <dbReference type="NCBI Taxonomy" id="1631240"/>
    <lineage>
        <taxon>Bacteria</taxon>
        <taxon>Pseudomonadati</taxon>
        <taxon>Pseudomonadota</taxon>
        <taxon>Alphaproteobacteria</taxon>
        <taxon>Rhodobacterales</taxon>
        <taxon>Paracoccaceae</taxon>
        <taxon>Sedimentitalea</taxon>
    </lineage>
</organism>
<protein>
    <submittedName>
        <fullName evidence="2">GNAT family N-acetyltransferase</fullName>
        <ecNumber evidence="2">2.3.1.-</ecNumber>
    </submittedName>
</protein>
<dbReference type="InterPro" id="IPR000182">
    <property type="entry name" value="GNAT_dom"/>
</dbReference>
<comment type="caution">
    <text evidence="2">The sequence shown here is derived from an EMBL/GenBank/DDBJ whole genome shotgun (WGS) entry which is preliminary data.</text>
</comment>
<dbReference type="PANTHER" id="PTHR47237">
    <property type="entry name" value="SLL0310 PROTEIN"/>
    <property type="match status" value="1"/>
</dbReference>
<dbReference type="InterPro" id="IPR016181">
    <property type="entry name" value="Acyl_CoA_acyltransferase"/>
</dbReference>
<dbReference type="Pfam" id="PF00583">
    <property type="entry name" value="Acetyltransf_1"/>
    <property type="match status" value="1"/>
</dbReference>
<dbReference type="EMBL" id="JASMWN010000004">
    <property type="protein sequence ID" value="MDU9003623.1"/>
    <property type="molecule type" value="Genomic_DNA"/>
</dbReference>
<dbReference type="CDD" id="cd04301">
    <property type="entry name" value="NAT_SF"/>
    <property type="match status" value="1"/>
</dbReference>
<dbReference type="InterPro" id="IPR041496">
    <property type="entry name" value="YitH/HolE_GNAT"/>
</dbReference>
<dbReference type="Gene3D" id="3.40.630.30">
    <property type="match status" value="1"/>
</dbReference>
<gene>
    <name evidence="2" type="ORF">QO231_07120</name>
</gene>
<dbReference type="Pfam" id="PF18014">
    <property type="entry name" value="Acetyltransf_18"/>
    <property type="match status" value="1"/>
</dbReference>
<sequence>MKRRVAKPEEIGIMLGWAAKEGWNPGLGDAEVFHRSDPAGFFVAEVDAEVVAAISVVNHSADMAFLGLYLCRPDFRGQGIGYALWHHALAHADHRTVGLDGVADQQANYAKSGFVRAGSTIRFEGTLTAESDLRVRAATPRDLPGLIDLDEIANGYARRNFLNGWLSAADSRRTVILETASVCTGFATVRKCQSGVKVGPIVADTTSEALVLARGAIAEFPSDIAIIDVPAENVALCDALQALGFDETFATARMYRGPAPRTGSNRQAIATMELG</sequence>
<evidence type="ECO:0000259" key="1">
    <source>
        <dbReference type="PROSITE" id="PS51186"/>
    </source>
</evidence>
<dbReference type="InterPro" id="IPR052729">
    <property type="entry name" value="Acyl/Acetyltrans_Enzymes"/>
</dbReference>